<keyword evidence="1" id="KW-0732">Signal</keyword>
<dbReference type="STRING" id="1399860.A0A2C5Y000"/>
<sequence>MRSLIQVLMAILIASAVASLHIRHDLESGIYTAHLDNNATLLVKRSVARHPPPGKTFDEHVPLPKSSSKCRGRFRRFKMSQYQIASDALFNTRLSALAPRAALFSLHGNSVVYACNFLTEWNSASLLEFSEAMAKLDDKCGDTASGVVKVTKLAKWYGRDVRGYQICHFDNPEKHPFQGLDNSELRRAAEKCDSYVRKSCSTWDTGPIR</sequence>
<protein>
    <recommendedName>
        <fullName evidence="4">Lysine-specific metallo-endopeptidase domain-containing protein</fullName>
    </recommendedName>
</protein>
<evidence type="ECO:0000313" key="3">
    <source>
        <dbReference type="Proteomes" id="UP000226192"/>
    </source>
</evidence>
<organism evidence="2 3">
    <name type="scientific">Ophiocordyceps australis</name>
    <dbReference type="NCBI Taxonomy" id="1399860"/>
    <lineage>
        <taxon>Eukaryota</taxon>
        <taxon>Fungi</taxon>
        <taxon>Dikarya</taxon>
        <taxon>Ascomycota</taxon>
        <taxon>Pezizomycotina</taxon>
        <taxon>Sordariomycetes</taxon>
        <taxon>Hypocreomycetidae</taxon>
        <taxon>Hypocreales</taxon>
        <taxon>Ophiocordycipitaceae</taxon>
        <taxon>Ophiocordyceps</taxon>
    </lineage>
</organism>
<keyword evidence="3" id="KW-1185">Reference proteome</keyword>
<name>A0A2C5Y000_9HYPO</name>
<dbReference type="OrthoDB" id="5146260at2759"/>
<comment type="caution">
    <text evidence="2">The sequence shown here is derived from an EMBL/GenBank/DDBJ whole genome shotgun (WGS) entry which is preliminary data.</text>
</comment>
<dbReference type="Proteomes" id="UP000226192">
    <property type="component" value="Unassembled WGS sequence"/>
</dbReference>
<reference evidence="2 3" key="1">
    <citation type="submission" date="2017-06" db="EMBL/GenBank/DDBJ databases">
        <title>Ant-infecting Ophiocordyceps genomes reveal a high diversity of potential behavioral manipulation genes and a possible major role for enterotoxins.</title>
        <authorList>
            <person name="De Bekker C."/>
            <person name="Evans H.C."/>
            <person name="Brachmann A."/>
            <person name="Hughes D.P."/>
        </authorList>
    </citation>
    <scope>NUCLEOTIDE SEQUENCE [LARGE SCALE GENOMIC DNA]</scope>
    <source>
        <strain evidence="2 3">Map64</strain>
    </source>
</reference>
<gene>
    <name evidence="2" type="ORF">CDD81_1328</name>
</gene>
<proteinExistence type="predicted"/>
<accession>A0A2C5Y000</accession>
<feature type="signal peptide" evidence="1">
    <location>
        <begin position="1"/>
        <end position="19"/>
    </location>
</feature>
<dbReference type="AlphaFoldDB" id="A0A2C5Y000"/>
<evidence type="ECO:0000313" key="2">
    <source>
        <dbReference type="EMBL" id="PHH60710.1"/>
    </source>
</evidence>
<dbReference type="EMBL" id="NJET01000132">
    <property type="protein sequence ID" value="PHH60710.1"/>
    <property type="molecule type" value="Genomic_DNA"/>
</dbReference>
<evidence type="ECO:0000256" key="1">
    <source>
        <dbReference type="SAM" id="SignalP"/>
    </source>
</evidence>
<evidence type="ECO:0008006" key="4">
    <source>
        <dbReference type="Google" id="ProtNLM"/>
    </source>
</evidence>
<feature type="chain" id="PRO_5012496740" description="Lysine-specific metallo-endopeptidase domain-containing protein" evidence="1">
    <location>
        <begin position="20"/>
        <end position="209"/>
    </location>
</feature>